<keyword evidence="9" id="KW-1185">Reference proteome</keyword>
<comment type="similarity">
    <text evidence="2">Belongs to the SusD family.</text>
</comment>
<dbReference type="CDD" id="cd08977">
    <property type="entry name" value="SusD"/>
    <property type="match status" value="1"/>
</dbReference>
<dbReference type="Proteomes" id="UP000266441">
    <property type="component" value="Unassembled WGS sequence"/>
</dbReference>
<dbReference type="Gene3D" id="1.25.40.390">
    <property type="match status" value="1"/>
</dbReference>
<evidence type="ECO:0000256" key="4">
    <source>
        <dbReference type="ARBA" id="ARBA00023136"/>
    </source>
</evidence>
<accession>A0A399CTM1</accession>
<organism evidence="8 9">
    <name type="scientific">Mariniphaga sediminis</name>
    <dbReference type="NCBI Taxonomy" id="1628158"/>
    <lineage>
        <taxon>Bacteria</taxon>
        <taxon>Pseudomonadati</taxon>
        <taxon>Bacteroidota</taxon>
        <taxon>Bacteroidia</taxon>
        <taxon>Marinilabiliales</taxon>
        <taxon>Prolixibacteraceae</taxon>
        <taxon>Mariniphaga</taxon>
    </lineage>
</organism>
<comment type="caution">
    <text evidence="8">The sequence shown here is derived from an EMBL/GenBank/DDBJ whole genome shotgun (WGS) entry which is preliminary data.</text>
</comment>
<sequence>MKKIIWLFILIVFAFGCNETDFLNETPVSYINSMNFYNTSDEFEQAINSAYTSLQPLHGGRGVGANESGWAFGELRSDNTTFQYNESNRAAMAFEQLDEFTMDSGNGIIASAWDNSYIGISKCNTVLSYIENTEVENKERYIAEAKFLRAYYYFHLVRHFGDVPLITDVIKGYNQAFELNKRVSATLIYELIITDLEEAKGNLPASYDAPDAGRATAGAAKTLLAKVLMWNGRYSDAAKELKEVYTSGQYSLLDDYSSLFDINNENNEEIVFSVQYITGPHNLYHTLMYRFLPHDSGTEYLPLGQIEQTGFNIPTADLIDSFEEGDDRLSTIDFSWVTDKDPVYQNSIVPFTKKYMDNGHTIRTQTGNNVKIFRYPHVLLMLAECYLREGGGDPLPLVNAVRLRAKLQPLSSVSLDDIIHERRVEFHCELDRWDVLVRTGKAVEVMTAHGNQQRERKFVGENSYKKIKLLFPIPDKALDLDPTMEQNPEYK</sequence>
<name>A0A399CTM1_9BACT</name>
<evidence type="ECO:0000313" key="9">
    <source>
        <dbReference type="Proteomes" id="UP000266441"/>
    </source>
</evidence>
<evidence type="ECO:0000256" key="5">
    <source>
        <dbReference type="ARBA" id="ARBA00023237"/>
    </source>
</evidence>
<evidence type="ECO:0000256" key="2">
    <source>
        <dbReference type="ARBA" id="ARBA00006275"/>
    </source>
</evidence>
<dbReference type="AlphaFoldDB" id="A0A399CTM1"/>
<evidence type="ECO:0000259" key="7">
    <source>
        <dbReference type="Pfam" id="PF14322"/>
    </source>
</evidence>
<dbReference type="EMBL" id="QWET01000026">
    <property type="protein sequence ID" value="RIH63109.1"/>
    <property type="molecule type" value="Genomic_DNA"/>
</dbReference>
<dbReference type="InterPro" id="IPR011990">
    <property type="entry name" value="TPR-like_helical_dom_sf"/>
</dbReference>
<evidence type="ECO:0000313" key="8">
    <source>
        <dbReference type="EMBL" id="RIH63109.1"/>
    </source>
</evidence>
<dbReference type="PROSITE" id="PS51257">
    <property type="entry name" value="PROKAR_LIPOPROTEIN"/>
    <property type="match status" value="1"/>
</dbReference>
<dbReference type="Pfam" id="PF14322">
    <property type="entry name" value="SusD-like_3"/>
    <property type="match status" value="1"/>
</dbReference>
<dbReference type="GO" id="GO:0009279">
    <property type="term" value="C:cell outer membrane"/>
    <property type="evidence" value="ECO:0007669"/>
    <property type="project" value="UniProtKB-SubCell"/>
</dbReference>
<protein>
    <submittedName>
        <fullName evidence="8">RagB/SusD family nutrient uptake outer membrane protein</fullName>
    </submittedName>
</protein>
<dbReference type="Pfam" id="PF07980">
    <property type="entry name" value="SusD_RagB"/>
    <property type="match status" value="1"/>
</dbReference>
<proteinExistence type="inferred from homology"/>
<comment type="subcellular location">
    <subcellularLocation>
        <location evidence="1">Cell outer membrane</location>
    </subcellularLocation>
</comment>
<keyword evidence="3" id="KW-0732">Signal</keyword>
<feature type="domain" description="SusD-like N-terminal" evidence="7">
    <location>
        <begin position="22"/>
        <end position="227"/>
    </location>
</feature>
<dbReference type="RefSeq" id="WP_119351993.1">
    <property type="nucleotide sequence ID" value="NZ_QWET01000026.1"/>
</dbReference>
<dbReference type="InterPro" id="IPR012944">
    <property type="entry name" value="SusD_RagB_dom"/>
</dbReference>
<dbReference type="OrthoDB" id="617686at2"/>
<keyword evidence="5" id="KW-0998">Cell outer membrane</keyword>
<keyword evidence="4" id="KW-0472">Membrane</keyword>
<evidence type="ECO:0000256" key="1">
    <source>
        <dbReference type="ARBA" id="ARBA00004442"/>
    </source>
</evidence>
<evidence type="ECO:0000259" key="6">
    <source>
        <dbReference type="Pfam" id="PF07980"/>
    </source>
</evidence>
<dbReference type="SUPFAM" id="SSF48452">
    <property type="entry name" value="TPR-like"/>
    <property type="match status" value="1"/>
</dbReference>
<gene>
    <name evidence="8" type="ORF">D1164_21620</name>
</gene>
<reference evidence="8 9" key="1">
    <citation type="journal article" date="2015" name="Int. J. Syst. Evol. Microbiol.">
        <title>Mariniphaga sediminis sp. nov., isolated from coastal sediment.</title>
        <authorList>
            <person name="Wang F.Q."/>
            <person name="Shen Q.Y."/>
            <person name="Chen G.J."/>
            <person name="Du Z.J."/>
        </authorList>
    </citation>
    <scope>NUCLEOTIDE SEQUENCE [LARGE SCALE GENOMIC DNA]</scope>
    <source>
        <strain evidence="8 9">SY21</strain>
    </source>
</reference>
<dbReference type="InterPro" id="IPR033985">
    <property type="entry name" value="SusD-like_N"/>
</dbReference>
<feature type="domain" description="RagB/SusD" evidence="6">
    <location>
        <begin position="346"/>
        <end position="490"/>
    </location>
</feature>
<evidence type="ECO:0000256" key="3">
    <source>
        <dbReference type="ARBA" id="ARBA00022729"/>
    </source>
</evidence>